<evidence type="ECO:0000313" key="3">
    <source>
        <dbReference type="Proteomes" id="UP000265140"/>
    </source>
</evidence>
<proteinExistence type="predicted"/>
<feature type="compositionally biased region" description="Polar residues" evidence="1">
    <location>
        <begin position="143"/>
        <end position="160"/>
    </location>
</feature>
<dbReference type="OMA" id="YTEHAND"/>
<feature type="region of interest" description="Disordered" evidence="1">
    <location>
        <begin position="135"/>
        <end position="284"/>
    </location>
</feature>
<accession>A0A3P8ZX03</accession>
<organism evidence="2 3">
    <name type="scientific">Esox lucius</name>
    <name type="common">Northern pike</name>
    <dbReference type="NCBI Taxonomy" id="8010"/>
    <lineage>
        <taxon>Eukaryota</taxon>
        <taxon>Metazoa</taxon>
        <taxon>Chordata</taxon>
        <taxon>Craniata</taxon>
        <taxon>Vertebrata</taxon>
        <taxon>Euteleostomi</taxon>
        <taxon>Actinopterygii</taxon>
        <taxon>Neopterygii</taxon>
        <taxon>Teleostei</taxon>
        <taxon>Protacanthopterygii</taxon>
        <taxon>Esociformes</taxon>
        <taxon>Esocidae</taxon>
        <taxon>Esox</taxon>
    </lineage>
</organism>
<sequence>MPQRVSIMKTVPKTLLSTGPARNVQFTPDAKALGSILQNEGVRFSMQPQRVSVMKSQLSTAPSAGPARSVQFSPQPSSLSRVLQNEGPCNPLQPLRVSVMKSQLKTAPPAGQLWGVAFSPDSGALSSILRNEGVTAGSDPGAMTQNSSVRPSGRGTSIYTAQRVPVTKNCSESPRGPTGVTVSQTPCTKWTPQRVPNSRPLSMRKVLPSHRTPYEYSPRLRGLQSQGRDLETHKEEVVQRLFETEEEKQPDEQALDQDPAEALDQDPAEALDQDPAEALDQDPAEALDQDPAEARANDHLAQDPGVERNTARVPTFFQAPHRESVIIFSTGRKLLRAAPAPEPESPAAGFLECGGPLEHGGPLEREGSGARATGEQKAMDLLPRHPDFPRTPATEVPEVTGAAMCLPRLAKHSAFLPLSQPRGSIIIPKSGALSSAAALLRLRLPLEELRLEEEVATYTSALPAPPCPSFGPLPVRCGNPVASALCLQDFTSFHPIILDPSSAPSSPCSSLLQER</sequence>
<name>A0A3P8ZX03_ESOLU</name>
<dbReference type="STRING" id="8010.ENSELUP00000033116"/>
<evidence type="ECO:0000256" key="1">
    <source>
        <dbReference type="SAM" id="MobiDB-lite"/>
    </source>
</evidence>
<dbReference type="Ensembl" id="ENSELUT00000001490.3">
    <property type="protein sequence ID" value="ENSELUP00000033116.3"/>
    <property type="gene ID" value="ENSELUG00000011277.3"/>
</dbReference>
<dbReference type="Proteomes" id="UP000265140">
    <property type="component" value="Chromosome 12"/>
</dbReference>
<reference evidence="2" key="2">
    <citation type="submission" date="2020-02" db="EMBL/GenBank/DDBJ databases">
        <title>Esox lucius (northern pike) genome, fEsoLuc1, primary haplotype.</title>
        <authorList>
            <person name="Myers G."/>
            <person name="Karagic N."/>
            <person name="Meyer A."/>
            <person name="Pippel M."/>
            <person name="Reichard M."/>
            <person name="Winkler S."/>
            <person name="Tracey A."/>
            <person name="Sims Y."/>
            <person name="Howe K."/>
            <person name="Rhie A."/>
            <person name="Formenti G."/>
            <person name="Durbin R."/>
            <person name="Fedrigo O."/>
            <person name="Jarvis E.D."/>
        </authorList>
    </citation>
    <scope>NUCLEOTIDE SEQUENCE [LARGE SCALE GENOMIC DNA]</scope>
</reference>
<feature type="compositionally biased region" description="Acidic residues" evidence="1">
    <location>
        <begin position="244"/>
        <end position="284"/>
    </location>
</feature>
<dbReference type="Bgee" id="ENSELUG00000011277">
    <property type="expression patterns" value="Expressed in ovary and 8 other cell types or tissues"/>
</dbReference>
<reference evidence="3" key="1">
    <citation type="journal article" date="2014" name="PLoS ONE">
        <title>The genome and linkage map of the northern pike (Esox lucius): conserved synteny revealed between the salmonid sister group and the Neoteleostei.</title>
        <authorList>
            <person name="Rondeau E.B."/>
            <person name="Minkley D.R."/>
            <person name="Leong J.S."/>
            <person name="Messmer A.M."/>
            <person name="Jantzen J.R."/>
            <person name="von Schalburg K.R."/>
            <person name="Lemon C."/>
            <person name="Bird N.H."/>
            <person name="Koop B.F."/>
        </authorList>
    </citation>
    <scope>NUCLEOTIDE SEQUENCE</scope>
</reference>
<feature type="compositionally biased region" description="Polar residues" evidence="1">
    <location>
        <begin position="180"/>
        <end position="200"/>
    </location>
</feature>
<keyword evidence="3" id="KW-1185">Reference proteome</keyword>
<reference evidence="2" key="3">
    <citation type="submission" date="2025-08" db="UniProtKB">
        <authorList>
            <consortium name="Ensembl"/>
        </authorList>
    </citation>
    <scope>IDENTIFICATION</scope>
</reference>
<dbReference type="GeneTree" id="ENSGT01100000263685"/>
<dbReference type="AlphaFoldDB" id="A0A3P8ZX03"/>
<feature type="compositionally biased region" description="Polar residues" evidence="1">
    <location>
        <begin position="70"/>
        <end position="83"/>
    </location>
</feature>
<feature type="compositionally biased region" description="Basic and acidic residues" evidence="1">
    <location>
        <begin position="228"/>
        <end position="238"/>
    </location>
</feature>
<evidence type="ECO:0000313" key="2">
    <source>
        <dbReference type="Ensembl" id="ENSELUP00000033116.3"/>
    </source>
</evidence>
<protein>
    <submittedName>
        <fullName evidence="2">Uncharacterized protein</fullName>
    </submittedName>
</protein>
<reference evidence="2" key="4">
    <citation type="submission" date="2025-09" db="UniProtKB">
        <authorList>
            <consortium name="Ensembl"/>
        </authorList>
    </citation>
    <scope>IDENTIFICATION</scope>
</reference>
<feature type="region of interest" description="Disordered" evidence="1">
    <location>
        <begin position="56"/>
        <end position="83"/>
    </location>
</feature>